<reference evidence="1 2" key="1">
    <citation type="submission" date="2017-04" db="EMBL/GenBank/DDBJ databases">
        <title>Compelte genome sequence of WV33.</title>
        <authorList>
            <person name="Lee P.C."/>
        </authorList>
    </citation>
    <scope>NUCLEOTIDE SEQUENCE [LARGE SCALE GENOMIC DNA]</scope>
    <source>
        <strain evidence="1 2">WV33</strain>
    </source>
</reference>
<dbReference type="KEGG" id="ffa:FFWV33_05860"/>
<name>A0A2S1LBH8_9FLAO</name>
<dbReference type="OrthoDB" id="1354274at2"/>
<proteinExistence type="predicted"/>
<dbReference type="AlphaFoldDB" id="A0A2S1LBH8"/>
<evidence type="ECO:0000313" key="2">
    <source>
        <dbReference type="Proteomes" id="UP000244527"/>
    </source>
</evidence>
<dbReference type="RefSeq" id="WP_108740042.1">
    <property type="nucleotide sequence ID" value="NZ_CP020918.1"/>
</dbReference>
<dbReference type="EMBL" id="CP020918">
    <property type="protein sequence ID" value="AWG21091.1"/>
    <property type="molecule type" value="Genomic_DNA"/>
</dbReference>
<keyword evidence="2" id="KW-1185">Reference proteome</keyword>
<accession>A0A2S1LBH8</accession>
<protein>
    <submittedName>
        <fullName evidence="1">Uncharacterized protein</fullName>
    </submittedName>
</protein>
<evidence type="ECO:0000313" key="1">
    <source>
        <dbReference type="EMBL" id="AWG21091.1"/>
    </source>
</evidence>
<gene>
    <name evidence="1" type="ORF">FFWV33_05860</name>
</gene>
<dbReference type="Proteomes" id="UP000244527">
    <property type="component" value="Chromosome"/>
</dbReference>
<sequence length="118" mass="13635">MKEIQTIYQNEFGVSFYWKVENQTCHDTVQLVFKETGLQLNANELVEFKCLIEDSISKNKCCDDCSLKSNCTKYLLKTPFHELDLAMSIAEMDLMNNLISTTLFKINLNDYQSGMGRN</sequence>
<organism evidence="1 2">
    <name type="scientific">Flavobacterium faecale</name>
    <dbReference type="NCBI Taxonomy" id="1355330"/>
    <lineage>
        <taxon>Bacteria</taxon>
        <taxon>Pseudomonadati</taxon>
        <taxon>Bacteroidota</taxon>
        <taxon>Flavobacteriia</taxon>
        <taxon>Flavobacteriales</taxon>
        <taxon>Flavobacteriaceae</taxon>
        <taxon>Flavobacterium</taxon>
    </lineage>
</organism>